<comment type="catalytic activity">
    <reaction evidence="9 11">
        <text>L-aspartyl-tRNA(Asn) + L-glutamine + ATP + H2O = L-asparaginyl-tRNA(Asn) + L-glutamate + ADP + phosphate + 2 H(+)</text>
        <dbReference type="Rhea" id="RHEA:14513"/>
        <dbReference type="Rhea" id="RHEA-COMP:9674"/>
        <dbReference type="Rhea" id="RHEA-COMP:9677"/>
        <dbReference type="ChEBI" id="CHEBI:15377"/>
        <dbReference type="ChEBI" id="CHEBI:15378"/>
        <dbReference type="ChEBI" id="CHEBI:29985"/>
        <dbReference type="ChEBI" id="CHEBI:30616"/>
        <dbReference type="ChEBI" id="CHEBI:43474"/>
        <dbReference type="ChEBI" id="CHEBI:58359"/>
        <dbReference type="ChEBI" id="CHEBI:78515"/>
        <dbReference type="ChEBI" id="CHEBI:78516"/>
        <dbReference type="ChEBI" id="CHEBI:456216"/>
    </reaction>
</comment>
<evidence type="ECO:0000256" key="3">
    <source>
        <dbReference type="ARBA" id="ARBA00016923"/>
    </source>
</evidence>
<keyword evidence="6 11" id="KW-0067">ATP-binding</keyword>
<dbReference type="InterPro" id="IPR017959">
    <property type="entry name" value="Asn/Gln-tRNA_amidoTrfase_suB/E"/>
</dbReference>
<protein>
    <recommendedName>
        <fullName evidence="3 11">Aspartyl/glutamyl-tRNA(Asn/Gln) amidotransferase subunit B</fullName>
        <shortName evidence="11">Asp/Glu-ADT subunit B</shortName>
        <ecNumber evidence="11">6.3.5.-</ecNumber>
    </recommendedName>
</protein>
<evidence type="ECO:0000256" key="11">
    <source>
        <dbReference type="HAMAP-Rule" id="MF_00121"/>
    </source>
</evidence>
<dbReference type="PANTHER" id="PTHR11659:SF0">
    <property type="entry name" value="GLUTAMYL-TRNA(GLN) AMIDOTRANSFERASE SUBUNIT B, MITOCHONDRIAL"/>
    <property type="match status" value="1"/>
</dbReference>
<dbReference type="Proteomes" id="UP000043763">
    <property type="component" value="Unassembled WGS sequence"/>
</dbReference>
<evidence type="ECO:0000259" key="12">
    <source>
        <dbReference type="SMART" id="SM00845"/>
    </source>
</evidence>
<dbReference type="GO" id="GO:0005524">
    <property type="term" value="F:ATP binding"/>
    <property type="evidence" value="ECO:0007669"/>
    <property type="project" value="UniProtKB-KW"/>
</dbReference>
<dbReference type="SUPFAM" id="SSF89095">
    <property type="entry name" value="GatB/YqeY motif"/>
    <property type="match status" value="1"/>
</dbReference>
<dbReference type="Gene3D" id="1.10.10.410">
    <property type="match status" value="1"/>
</dbReference>
<dbReference type="OrthoDB" id="9804078at2"/>
<dbReference type="InterPro" id="IPR004413">
    <property type="entry name" value="GatB"/>
</dbReference>
<dbReference type="NCBIfam" id="TIGR00133">
    <property type="entry name" value="gatB"/>
    <property type="match status" value="1"/>
</dbReference>
<keyword evidence="4 11" id="KW-0436">Ligase</keyword>
<evidence type="ECO:0000256" key="5">
    <source>
        <dbReference type="ARBA" id="ARBA00022741"/>
    </source>
</evidence>
<comment type="similarity">
    <text evidence="1 11">Belongs to the GatB/GatE family. GatB subfamily.</text>
</comment>
<keyword evidence="5 11" id="KW-0547">Nucleotide-binding</keyword>
<dbReference type="InterPro" id="IPR006075">
    <property type="entry name" value="Asn/Gln-tRNA_Trfase_suB/E_cat"/>
</dbReference>
<evidence type="ECO:0000256" key="8">
    <source>
        <dbReference type="ARBA" id="ARBA00024799"/>
    </source>
</evidence>
<dbReference type="AlphaFoldDB" id="A0A0G4K9X6"/>
<dbReference type="GO" id="GO:0006412">
    <property type="term" value="P:translation"/>
    <property type="evidence" value="ECO:0007669"/>
    <property type="project" value="UniProtKB-UniRule"/>
</dbReference>
<keyword evidence="14" id="KW-1185">Reference proteome</keyword>
<dbReference type="InterPro" id="IPR014746">
    <property type="entry name" value="Gln_synth/guanido_kin_cat_dom"/>
</dbReference>
<evidence type="ECO:0000256" key="4">
    <source>
        <dbReference type="ARBA" id="ARBA00022598"/>
    </source>
</evidence>
<dbReference type="SUPFAM" id="SSF55931">
    <property type="entry name" value="Glutamine synthetase/guanido kinase"/>
    <property type="match status" value="1"/>
</dbReference>
<dbReference type="InterPro" id="IPR042114">
    <property type="entry name" value="GatB_C_1"/>
</dbReference>
<dbReference type="InterPro" id="IPR018027">
    <property type="entry name" value="Asn/Gln_amidotransferase"/>
</dbReference>
<keyword evidence="13" id="KW-0808">Transferase</keyword>
<dbReference type="GO" id="GO:0070681">
    <property type="term" value="P:glutaminyl-tRNAGln biosynthesis via transamidation"/>
    <property type="evidence" value="ECO:0007669"/>
    <property type="project" value="TreeGrafter"/>
</dbReference>
<sequence length="483" mass="54537">MEYEAVIGLEVHVQLNTKTKAFCSCPNTFGAPANTLTCPRCQAHPGTLPIVNKEMVHKTIKAGLATNCTIQKKSRFARKHYFYPDLPSYYQITQMDEPICTEGHLDITVLNDDGSSYNKSIRINRIHMEEDAGKLVHDDTGRPLSYVDLNRAGCCLIECVSEPDISTGEEAYQYLTELKKIFKYIDVSDCNMEEGSLRCDANVSIRPKGSTELGTKTEVKNMNSFRNVRLAIDYEIKRQIKALNNGEKILQETRLYDAKENTTKGMRSKEGAADYRYFPDPDIPLLVLKDEEIEQAKKELPELPQQKRERLKKDYDLPDQDIVVLTEDAALADYYEAAVKAYPKQPKKISNWIMVEVNAYLNKKLQTIKDFKPKAEHIGEIFKLIDEGVISGKIAKEIFEDMCETGEAPSAIVEKKGIKQVSDTGELETIIRKVLEENPKSVADFKAGKEKSFGFLVGQTMKATKGQGNPKLVNEVLRKILSE</sequence>
<name>A0A0G4K9X6_9SPIR</name>
<dbReference type="EMBL" id="CVLB01000003">
    <property type="protein sequence ID" value="CRF35183.1"/>
    <property type="molecule type" value="Genomic_DNA"/>
</dbReference>
<evidence type="ECO:0000313" key="14">
    <source>
        <dbReference type="Proteomes" id="UP000043763"/>
    </source>
</evidence>
<organism evidence="13 14">
    <name type="scientific">Brachyspira suanatina</name>
    <dbReference type="NCBI Taxonomy" id="381802"/>
    <lineage>
        <taxon>Bacteria</taxon>
        <taxon>Pseudomonadati</taxon>
        <taxon>Spirochaetota</taxon>
        <taxon>Spirochaetia</taxon>
        <taxon>Brachyspirales</taxon>
        <taxon>Brachyspiraceae</taxon>
        <taxon>Brachyspira</taxon>
    </lineage>
</organism>
<dbReference type="Pfam" id="PF02637">
    <property type="entry name" value="GatB_Yqey"/>
    <property type="match status" value="1"/>
</dbReference>
<dbReference type="NCBIfam" id="NF004012">
    <property type="entry name" value="PRK05477.1-2"/>
    <property type="match status" value="1"/>
</dbReference>
<comment type="subunit">
    <text evidence="2 11">Heterotrimer of A, B and C subunits.</text>
</comment>
<dbReference type="GO" id="GO:0050567">
    <property type="term" value="F:glutaminyl-tRNA synthase (glutamine-hydrolyzing) activity"/>
    <property type="evidence" value="ECO:0007669"/>
    <property type="project" value="UniProtKB-UniRule"/>
</dbReference>
<reference evidence="14" key="1">
    <citation type="submission" date="2015-04" db="EMBL/GenBank/DDBJ databases">
        <authorList>
            <person name="Mushtaq Mamoona"/>
        </authorList>
    </citation>
    <scope>NUCLEOTIDE SEQUENCE [LARGE SCALE GENOMIC DNA]</scope>
    <source>
        <strain evidence="14">AN4859/03</strain>
    </source>
</reference>
<dbReference type="GO" id="GO:0016740">
    <property type="term" value="F:transferase activity"/>
    <property type="evidence" value="ECO:0007669"/>
    <property type="project" value="UniProtKB-KW"/>
</dbReference>
<dbReference type="RefSeq" id="WP_028328848.1">
    <property type="nucleotide sequence ID" value="NZ_CVLB01000003.1"/>
</dbReference>
<dbReference type="FunFam" id="1.10.10.410:FF:000001">
    <property type="entry name" value="Aspartyl/glutamyl-tRNA(Asn/Gln) amidotransferase subunit B"/>
    <property type="match status" value="1"/>
</dbReference>
<feature type="domain" description="Asn/Gln amidotransferase" evidence="12">
    <location>
        <begin position="333"/>
        <end position="481"/>
    </location>
</feature>
<evidence type="ECO:0000256" key="2">
    <source>
        <dbReference type="ARBA" id="ARBA00011123"/>
    </source>
</evidence>
<evidence type="ECO:0000256" key="10">
    <source>
        <dbReference type="ARBA" id="ARBA00047913"/>
    </source>
</evidence>
<evidence type="ECO:0000256" key="1">
    <source>
        <dbReference type="ARBA" id="ARBA00005306"/>
    </source>
</evidence>
<comment type="catalytic activity">
    <reaction evidence="10 11">
        <text>L-glutamyl-tRNA(Gln) + L-glutamine + ATP + H2O = L-glutaminyl-tRNA(Gln) + L-glutamate + ADP + phosphate + H(+)</text>
        <dbReference type="Rhea" id="RHEA:17521"/>
        <dbReference type="Rhea" id="RHEA-COMP:9681"/>
        <dbReference type="Rhea" id="RHEA-COMP:9684"/>
        <dbReference type="ChEBI" id="CHEBI:15377"/>
        <dbReference type="ChEBI" id="CHEBI:15378"/>
        <dbReference type="ChEBI" id="CHEBI:29985"/>
        <dbReference type="ChEBI" id="CHEBI:30616"/>
        <dbReference type="ChEBI" id="CHEBI:43474"/>
        <dbReference type="ChEBI" id="CHEBI:58359"/>
        <dbReference type="ChEBI" id="CHEBI:78520"/>
        <dbReference type="ChEBI" id="CHEBI:78521"/>
        <dbReference type="ChEBI" id="CHEBI:456216"/>
    </reaction>
</comment>
<evidence type="ECO:0000256" key="7">
    <source>
        <dbReference type="ARBA" id="ARBA00022917"/>
    </source>
</evidence>
<accession>A0A0G4K9X6</accession>
<dbReference type="EC" id="6.3.5.-" evidence="11"/>
<dbReference type="Gene3D" id="1.10.150.380">
    <property type="entry name" value="GatB domain, N-terminal subdomain"/>
    <property type="match status" value="1"/>
</dbReference>
<keyword evidence="7 11" id="KW-0648">Protein biosynthesis</keyword>
<dbReference type="NCBIfam" id="NF004014">
    <property type="entry name" value="PRK05477.1-4"/>
    <property type="match status" value="1"/>
</dbReference>
<gene>
    <name evidence="11 13" type="primary">gatB</name>
    <name evidence="13" type="ORF">BRSU_2486</name>
</gene>
<dbReference type="InterPro" id="IPR003789">
    <property type="entry name" value="Asn/Gln_tRNA_amidoTrase-B-like"/>
</dbReference>
<dbReference type="SMART" id="SM00845">
    <property type="entry name" value="GatB_Yqey"/>
    <property type="match status" value="1"/>
</dbReference>
<dbReference type="InterPro" id="IPR023168">
    <property type="entry name" value="GatB_Yqey_C_2"/>
</dbReference>
<comment type="function">
    <text evidence="8 11">Allows the formation of correctly charged Asn-tRNA(Asn) or Gln-tRNA(Gln) through the transamidation of misacylated Asp-tRNA(Asn) or Glu-tRNA(Gln) in organisms which lack either or both of asparaginyl-tRNA or glutaminyl-tRNA synthetases. The reaction takes place in the presence of glutamine and ATP through an activated phospho-Asp-tRNA(Asn) or phospho-Glu-tRNA(Gln).</text>
</comment>
<evidence type="ECO:0000256" key="9">
    <source>
        <dbReference type="ARBA" id="ARBA00047380"/>
    </source>
</evidence>
<evidence type="ECO:0000313" key="13">
    <source>
        <dbReference type="EMBL" id="CRF35183.1"/>
    </source>
</evidence>
<dbReference type="HAMAP" id="MF_00121">
    <property type="entry name" value="GatB"/>
    <property type="match status" value="1"/>
</dbReference>
<dbReference type="PANTHER" id="PTHR11659">
    <property type="entry name" value="GLUTAMYL-TRNA GLN AMIDOTRANSFERASE SUBUNIT B MITOCHONDRIAL AND PROKARYOTIC PET112-RELATED"/>
    <property type="match status" value="1"/>
</dbReference>
<evidence type="ECO:0000256" key="6">
    <source>
        <dbReference type="ARBA" id="ARBA00022840"/>
    </source>
</evidence>
<dbReference type="Pfam" id="PF02934">
    <property type="entry name" value="GatB_N"/>
    <property type="match status" value="1"/>
</dbReference>
<dbReference type="GO" id="GO:0050566">
    <property type="term" value="F:asparaginyl-tRNA synthase (glutamine-hydrolyzing) activity"/>
    <property type="evidence" value="ECO:0007669"/>
    <property type="project" value="RHEA"/>
</dbReference>
<proteinExistence type="inferred from homology"/>